<reference evidence="3" key="1">
    <citation type="submission" date="2020-08" db="EMBL/GenBank/DDBJ databases">
        <title>Lacibacter sp. S13-6-6 genome sequencing.</title>
        <authorList>
            <person name="Jin L."/>
        </authorList>
    </citation>
    <scope>NUCLEOTIDE SEQUENCE [LARGE SCALE GENOMIC DNA]</scope>
    <source>
        <strain evidence="3">S13-6-6</strain>
    </source>
</reference>
<dbReference type="KEGG" id="lacs:H4075_06115"/>
<keyword evidence="1" id="KW-0472">Membrane</keyword>
<gene>
    <name evidence="2" type="ORF">H4075_06115</name>
</gene>
<feature type="transmembrane region" description="Helical" evidence="1">
    <location>
        <begin position="14"/>
        <end position="33"/>
    </location>
</feature>
<name>A0A7G5XJW6_9BACT</name>
<dbReference type="EMBL" id="CP060007">
    <property type="protein sequence ID" value="QNA45769.1"/>
    <property type="molecule type" value="Genomic_DNA"/>
</dbReference>
<keyword evidence="3" id="KW-1185">Reference proteome</keyword>
<evidence type="ECO:0000313" key="2">
    <source>
        <dbReference type="EMBL" id="QNA45769.1"/>
    </source>
</evidence>
<evidence type="ECO:0000256" key="1">
    <source>
        <dbReference type="SAM" id="Phobius"/>
    </source>
</evidence>
<dbReference type="Proteomes" id="UP000515344">
    <property type="component" value="Chromosome"/>
</dbReference>
<sequence>MTVTEAKKIGSRQGLLSVIIGLIIAQLIMTGLISSDKEFIKAFFWFTTIDYKLNIFIGAAIMLICGHLYGQIAGTQILIKKRNFILVGFLSGMAVLLTTAFFAGWTGFFQEGLDNIGTNDDPFEDYIFKPLFWVTIFGFIPALLVGIWFGAQIKRKARINI</sequence>
<feature type="transmembrane region" description="Helical" evidence="1">
    <location>
        <begin position="84"/>
        <end position="105"/>
    </location>
</feature>
<feature type="transmembrane region" description="Helical" evidence="1">
    <location>
        <begin position="131"/>
        <end position="151"/>
    </location>
</feature>
<accession>A0A7G5XJW6</accession>
<dbReference type="RefSeq" id="WP_182805113.1">
    <property type="nucleotide sequence ID" value="NZ_CP060007.1"/>
</dbReference>
<protein>
    <submittedName>
        <fullName evidence="2">Uncharacterized protein</fullName>
    </submittedName>
</protein>
<evidence type="ECO:0000313" key="3">
    <source>
        <dbReference type="Proteomes" id="UP000515344"/>
    </source>
</evidence>
<keyword evidence="1" id="KW-0812">Transmembrane</keyword>
<organism evidence="2 3">
    <name type="scientific">Lacibacter sediminis</name>
    <dbReference type="NCBI Taxonomy" id="2760713"/>
    <lineage>
        <taxon>Bacteria</taxon>
        <taxon>Pseudomonadati</taxon>
        <taxon>Bacteroidota</taxon>
        <taxon>Chitinophagia</taxon>
        <taxon>Chitinophagales</taxon>
        <taxon>Chitinophagaceae</taxon>
        <taxon>Lacibacter</taxon>
    </lineage>
</organism>
<feature type="transmembrane region" description="Helical" evidence="1">
    <location>
        <begin position="53"/>
        <end position="72"/>
    </location>
</feature>
<dbReference type="AlphaFoldDB" id="A0A7G5XJW6"/>
<keyword evidence="1" id="KW-1133">Transmembrane helix</keyword>
<proteinExistence type="predicted"/>